<dbReference type="InterPro" id="IPR039422">
    <property type="entry name" value="MarR/SlyA-like"/>
</dbReference>
<sequence>MGDEHRHAGSPRRQELTRAIYQEARTVATRQALADQAVAAKLGINGTDLLCLGVLDHAGPVTAGRLAELTGLTTGAVTGIADRLEQAGFAHRVKAPEDRRKVIIHPESAQRERTGALYAPLLDALDDWCASHTPEELETVLDYLRSFSDSLPLLTERLRQREE</sequence>
<name>A0A6L6X4H5_9ACTN</name>
<dbReference type="Pfam" id="PF12802">
    <property type="entry name" value="MarR_2"/>
    <property type="match status" value="1"/>
</dbReference>
<dbReference type="PANTHER" id="PTHR33164:SF106">
    <property type="entry name" value="TRANSCRIPTIONAL REGULATORY PROTEIN"/>
    <property type="match status" value="1"/>
</dbReference>
<dbReference type="GO" id="GO:0006950">
    <property type="term" value="P:response to stress"/>
    <property type="evidence" value="ECO:0007669"/>
    <property type="project" value="TreeGrafter"/>
</dbReference>
<dbReference type="Gene3D" id="1.10.10.10">
    <property type="entry name" value="Winged helix-like DNA-binding domain superfamily/Winged helix DNA-binding domain"/>
    <property type="match status" value="1"/>
</dbReference>
<evidence type="ECO:0000259" key="1">
    <source>
        <dbReference type="PROSITE" id="PS50995"/>
    </source>
</evidence>
<dbReference type="SMART" id="SM00347">
    <property type="entry name" value="HTH_MARR"/>
    <property type="match status" value="1"/>
</dbReference>
<evidence type="ECO:0000313" key="2">
    <source>
        <dbReference type="EMBL" id="MVO88520.1"/>
    </source>
</evidence>
<dbReference type="RefSeq" id="WP_157167938.1">
    <property type="nucleotide sequence ID" value="NZ_WPNZ01000017.1"/>
</dbReference>
<dbReference type="Proteomes" id="UP000483802">
    <property type="component" value="Unassembled WGS sequence"/>
</dbReference>
<protein>
    <submittedName>
        <fullName evidence="2">MarR family transcriptional regulator</fullName>
    </submittedName>
</protein>
<dbReference type="InterPro" id="IPR036390">
    <property type="entry name" value="WH_DNA-bd_sf"/>
</dbReference>
<dbReference type="GO" id="GO:0003700">
    <property type="term" value="F:DNA-binding transcription factor activity"/>
    <property type="evidence" value="ECO:0007669"/>
    <property type="project" value="InterPro"/>
</dbReference>
<gene>
    <name evidence="2" type="ORF">GPA10_28100</name>
</gene>
<feature type="domain" description="HTH marR-type" evidence="1">
    <location>
        <begin position="13"/>
        <end position="149"/>
    </location>
</feature>
<organism evidence="2 3">
    <name type="scientific">Streptomyces typhae</name>
    <dbReference type="NCBI Taxonomy" id="2681492"/>
    <lineage>
        <taxon>Bacteria</taxon>
        <taxon>Bacillati</taxon>
        <taxon>Actinomycetota</taxon>
        <taxon>Actinomycetes</taxon>
        <taxon>Kitasatosporales</taxon>
        <taxon>Streptomycetaceae</taxon>
        <taxon>Streptomyces</taxon>
    </lineage>
</organism>
<comment type="caution">
    <text evidence="2">The sequence shown here is derived from an EMBL/GenBank/DDBJ whole genome shotgun (WGS) entry which is preliminary data.</text>
</comment>
<dbReference type="PANTHER" id="PTHR33164">
    <property type="entry name" value="TRANSCRIPTIONAL REGULATOR, MARR FAMILY"/>
    <property type="match status" value="1"/>
</dbReference>
<reference evidence="2 3" key="1">
    <citation type="submission" date="2019-11" db="EMBL/GenBank/DDBJ databases">
        <title>Streptomyces typhae sp. nov., a novel endophytic actinomycete isolated from the root of cattail pollen (Typha angustifolia L.).</title>
        <authorList>
            <person name="Peng C."/>
        </authorList>
    </citation>
    <scope>NUCLEOTIDE SEQUENCE [LARGE SCALE GENOMIC DNA]</scope>
    <source>
        <strain evidence="3">p1417</strain>
    </source>
</reference>
<dbReference type="PROSITE" id="PS50995">
    <property type="entry name" value="HTH_MARR_2"/>
    <property type="match status" value="1"/>
</dbReference>
<proteinExistence type="predicted"/>
<dbReference type="InterPro" id="IPR036388">
    <property type="entry name" value="WH-like_DNA-bd_sf"/>
</dbReference>
<evidence type="ECO:0000313" key="3">
    <source>
        <dbReference type="Proteomes" id="UP000483802"/>
    </source>
</evidence>
<dbReference type="AlphaFoldDB" id="A0A6L6X4H5"/>
<dbReference type="EMBL" id="WPNZ01000017">
    <property type="protein sequence ID" value="MVO88520.1"/>
    <property type="molecule type" value="Genomic_DNA"/>
</dbReference>
<dbReference type="SUPFAM" id="SSF46785">
    <property type="entry name" value="Winged helix' DNA-binding domain"/>
    <property type="match status" value="1"/>
</dbReference>
<keyword evidence="3" id="KW-1185">Reference proteome</keyword>
<accession>A0A6L6X4H5</accession>
<dbReference type="InterPro" id="IPR000835">
    <property type="entry name" value="HTH_MarR-typ"/>
</dbReference>